<sequence>MELWLSDGVHATMIDEDAVFLDVATNAYFCLPAIGAALRLEGRKMIVLAEPLGEDLLGAGLACDAPVASEGVMAQAPVHTARALIEALPATTRLAPAWRHWRAAILAGLGNARDQRRSFATRLPPPNGVRTDTPNPTLLQDLAAFRGLAPWLPFDGACLYRSGLLRRYLAALGHRVDWVFGVRTWPFAAHCWLQAGDVALDDEAERLAAYHPIMVR</sequence>
<proteinExistence type="predicted"/>
<evidence type="ECO:0000259" key="1">
    <source>
        <dbReference type="Pfam" id="PF13471"/>
    </source>
</evidence>
<dbReference type="NCBIfam" id="NF033537">
    <property type="entry name" value="lasso_biosyn_B2"/>
    <property type="match status" value="1"/>
</dbReference>
<evidence type="ECO:0000313" key="2">
    <source>
        <dbReference type="EMBL" id="PZR36643.1"/>
    </source>
</evidence>
<dbReference type="EMBL" id="QFQZ01000005">
    <property type="protein sequence ID" value="PZR36643.1"/>
    <property type="molecule type" value="Genomic_DNA"/>
</dbReference>
<reference evidence="2 3" key="1">
    <citation type="submission" date="2017-08" db="EMBL/GenBank/DDBJ databases">
        <title>Infants hospitalized years apart are colonized by the same room-sourced microbial strains.</title>
        <authorList>
            <person name="Brooks B."/>
            <person name="Olm M.R."/>
            <person name="Firek B.A."/>
            <person name="Baker R."/>
            <person name="Thomas B.C."/>
            <person name="Morowitz M.J."/>
            <person name="Banfield J.F."/>
        </authorList>
    </citation>
    <scope>NUCLEOTIDE SEQUENCE [LARGE SCALE GENOMIC DNA]</scope>
    <source>
        <strain evidence="2">S2_003_000_R2_4</strain>
    </source>
</reference>
<gene>
    <name evidence="2" type="ORF">DI526_02775</name>
</gene>
<dbReference type="Pfam" id="PF13471">
    <property type="entry name" value="Transglut_core3"/>
    <property type="match status" value="1"/>
</dbReference>
<feature type="domain" description="Microcin J25-processing protein McjB C-terminal" evidence="1">
    <location>
        <begin position="115"/>
        <end position="214"/>
    </location>
</feature>
<organism evidence="2 3">
    <name type="scientific">Caulobacter segnis</name>
    <dbReference type="NCBI Taxonomy" id="88688"/>
    <lineage>
        <taxon>Bacteria</taxon>
        <taxon>Pseudomonadati</taxon>
        <taxon>Pseudomonadota</taxon>
        <taxon>Alphaproteobacteria</taxon>
        <taxon>Caulobacterales</taxon>
        <taxon>Caulobacteraceae</taxon>
        <taxon>Caulobacter</taxon>
    </lineage>
</organism>
<dbReference type="InterPro" id="IPR032708">
    <property type="entry name" value="McjB_C"/>
</dbReference>
<accession>A0A2W5VFK5</accession>
<dbReference type="RefSeq" id="WP_304273824.1">
    <property type="nucleotide sequence ID" value="NZ_QFQZ01000005.1"/>
</dbReference>
<dbReference type="Proteomes" id="UP000249393">
    <property type="component" value="Unassembled WGS sequence"/>
</dbReference>
<name>A0A2W5VFK5_9CAUL</name>
<dbReference type="AlphaFoldDB" id="A0A2W5VFK5"/>
<dbReference type="InterPro" id="IPR053521">
    <property type="entry name" value="McjB-like"/>
</dbReference>
<comment type="caution">
    <text evidence="2">The sequence shown here is derived from an EMBL/GenBank/DDBJ whole genome shotgun (WGS) entry which is preliminary data.</text>
</comment>
<protein>
    <submittedName>
        <fullName evidence="2">Lasso peptide biosynthesis B2 protein</fullName>
    </submittedName>
</protein>
<evidence type="ECO:0000313" key="3">
    <source>
        <dbReference type="Proteomes" id="UP000249393"/>
    </source>
</evidence>